<dbReference type="RefSeq" id="WP_157751150.1">
    <property type="nucleotide sequence ID" value="NZ_BOMJ01000016.1"/>
</dbReference>
<gene>
    <name evidence="1" type="ORF">SAMN04489716_0657</name>
</gene>
<proteinExistence type="predicted"/>
<dbReference type="Proteomes" id="UP000198688">
    <property type="component" value="Chromosome I"/>
</dbReference>
<reference evidence="1 2" key="1">
    <citation type="submission" date="2016-10" db="EMBL/GenBank/DDBJ databases">
        <authorList>
            <person name="de Groot N.N."/>
        </authorList>
    </citation>
    <scope>NUCLEOTIDE SEQUENCE [LARGE SCALE GENOMIC DNA]</scope>
    <source>
        <strain evidence="1 2">DSM 43941</strain>
    </source>
</reference>
<sequence>MAAIADDLNAIVVTAASPDRRIEGRVESMHYITMRFRYDSYEQHYRHRDAESLAHQLGRGATLMAAAYQKARREVMLAHGFEWYSTLRPPFASRHREYLERGARLAAYGNSPEREIQVATVGLLDFDVSIAPDVLYRNGEREFLRLADSALTDLQADYRRVHAELRHELYGKCKDRQW</sequence>
<protein>
    <submittedName>
        <fullName evidence="1">Uncharacterized protein</fullName>
    </submittedName>
</protein>
<name>A0A1H1RQV3_9ACTN</name>
<dbReference type="STRING" id="113562.SAMN04489716_0657"/>
<evidence type="ECO:0000313" key="2">
    <source>
        <dbReference type="Proteomes" id="UP000198688"/>
    </source>
</evidence>
<dbReference type="AlphaFoldDB" id="A0A1H1RQV3"/>
<dbReference type="EMBL" id="LT629758">
    <property type="protein sequence ID" value="SDS37926.1"/>
    <property type="molecule type" value="Genomic_DNA"/>
</dbReference>
<dbReference type="OrthoDB" id="3295447at2"/>
<accession>A0A1H1RQV3</accession>
<organism evidence="1 2">
    <name type="scientific">Actinoplanes derwentensis</name>
    <dbReference type="NCBI Taxonomy" id="113562"/>
    <lineage>
        <taxon>Bacteria</taxon>
        <taxon>Bacillati</taxon>
        <taxon>Actinomycetota</taxon>
        <taxon>Actinomycetes</taxon>
        <taxon>Micromonosporales</taxon>
        <taxon>Micromonosporaceae</taxon>
        <taxon>Actinoplanes</taxon>
    </lineage>
</organism>
<keyword evidence="2" id="KW-1185">Reference proteome</keyword>
<evidence type="ECO:0000313" key="1">
    <source>
        <dbReference type="EMBL" id="SDS37926.1"/>
    </source>
</evidence>